<evidence type="ECO:0000313" key="3">
    <source>
        <dbReference type="Proteomes" id="UP000199159"/>
    </source>
</evidence>
<keyword evidence="1" id="KW-0812">Transmembrane</keyword>
<organism evidence="2 3">
    <name type="scientific">Litchfieldia salsa</name>
    <dbReference type="NCBI Taxonomy" id="930152"/>
    <lineage>
        <taxon>Bacteria</taxon>
        <taxon>Bacillati</taxon>
        <taxon>Bacillota</taxon>
        <taxon>Bacilli</taxon>
        <taxon>Bacillales</taxon>
        <taxon>Bacillaceae</taxon>
        <taxon>Litchfieldia</taxon>
    </lineage>
</organism>
<name>A0A1H0RSQ7_9BACI</name>
<keyword evidence="1" id="KW-0472">Membrane</keyword>
<protein>
    <submittedName>
        <fullName evidence="2">Uncharacterized protein</fullName>
    </submittedName>
</protein>
<evidence type="ECO:0000313" key="2">
    <source>
        <dbReference type="EMBL" id="SDP32544.1"/>
    </source>
</evidence>
<keyword evidence="1" id="KW-1133">Transmembrane helix</keyword>
<dbReference type="STRING" id="930152.SAMN05216565_102370"/>
<dbReference type="EMBL" id="FNJU01000002">
    <property type="protein sequence ID" value="SDP32544.1"/>
    <property type="molecule type" value="Genomic_DNA"/>
</dbReference>
<accession>A0A1H0RSQ7</accession>
<dbReference type="OrthoDB" id="2734115at2"/>
<proteinExistence type="predicted"/>
<feature type="transmembrane region" description="Helical" evidence="1">
    <location>
        <begin position="62"/>
        <end position="79"/>
    </location>
</feature>
<evidence type="ECO:0000256" key="1">
    <source>
        <dbReference type="SAM" id="Phobius"/>
    </source>
</evidence>
<keyword evidence="3" id="KW-1185">Reference proteome</keyword>
<dbReference type="AlphaFoldDB" id="A0A1H0RSQ7"/>
<dbReference type="RefSeq" id="WP_090850809.1">
    <property type="nucleotide sequence ID" value="NZ_FNJU01000002.1"/>
</dbReference>
<reference evidence="3" key="1">
    <citation type="submission" date="2016-10" db="EMBL/GenBank/DDBJ databases">
        <authorList>
            <person name="Varghese N."/>
            <person name="Submissions S."/>
        </authorList>
    </citation>
    <scope>NUCLEOTIDE SEQUENCE [LARGE SCALE GENOMIC DNA]</scope>
    <source>
        <strain evidence="3">IBRC-M10078</strain>
    </source>
</reference>
<dbReference type="Proteomes" id="UP000199159">
    <property type="component" value="Unassembled WGS sequence"/>
</dbReference>
<sequence length="143" mass="17112">MISFRGDAHKLYLKLKQTPIDQMKEIKVITEIKEFQDYYKNLDSSILKIIYYRMIKEKNGSGIIPIFVTSVPWFFFLFSKQLQQILFKEGSFLWVLFSFIYLFTLTVSVIIHFREKAWAAVHIEIIQDILKTRKDKEVSEQFT</sequence>
<gene>
    <name evidence="2" type="ORF">SAMN05216565_102370</name>
</gene>
<feature type="transmembrane region" description="Helical" evidence="1">
    <location>
        <begin position="91"/>
        <end position="113"/>
    </location>
</feature>